<dbReference type="GO" id="GO:0002100">
    <property type="term" value="P:tRNA wobble adenosine to inosine editing"/>
    <property type="evidence" value="ECO:0007669"/>
    <property type="project" value="UniProtKB-UniRule"/>
</dbReference>
<evidence type="ECO:0000256" key="7">
    <source>
        <dbReference type="ARBA" id="ARBA00048045"/>
    </source>
</evidence>
<evidence type="ECO:0000256" key="5">
    <source>
        <dbReference type="ARBA" id="ARBA00022801"/>
    </source>
</evidence>
<dbReference type="HAMAP" id="MF_00972">
    <property type="entry name" value="tRNA_aden_deaminase"/>
    <property type="match status" value="1"/>
</dbReference>
<feature type="binding site" evidence="8">
    <location>
        <position position="78"/>
    </location>
    <ligand>
        <name>Zn(2+)</name>
        <dbReference type="ChEBI" id="CHEBI:29105"/>
        <note>catalytic</note>
    </ligand>
</feature>
<evidence type="ECO:0000256" key="6">
    <source>
        <dbReference type="ARBA" id="ARBA00022833"/>
    </source>
</evidence>
<dbReference type="PANTHER" id="PTHR11079:SF202">
    <property type="entry name" value="TRNA-SPECIFIC ADENOSINE DEAMINASE"/>
    <property type="match status" value="1"/>
</dbReference>
<proteinExistence type="inferred from homology"/>
<dbReference type="InterPro" id="IPR016193">
    <property type="entry name" value="Cytidine_deaminase-like"/>
</dbReference>
<dbReference type="PANTHER" id="PTHR11079">
    <property type="entry name" value="CYTOSINE DEAMINASE FAMILY MEMBER"/>
    <property type="match status" value="1"/>
</dbReference>
<accession>A0A6I3IFX5</accession>
<comment type="caution">
    <text evidence="10">The sequence shown here is derived from an EMBL/GenBank/DDBJ whole genome shotgun (WGS) entry which is preliminary data.</text>
</comment>
<evidence type="ECO:0000259" key="9">
    <source>
        <dbReference type="PROSITE" id="PS51747"/>
    </source>
</evidence>
<dbReference type="InterPro" id="IPR002125">
    <property type="entry name" value="CMP_dCMP_dom"/>
</dbReference>
<protein>
    <recommendedName>
        <fullName evidence="8">tRNA-specific adenosine deaminase</fullName>
        <ecNumber evidence="8">3.5.4.33</ecNumber>
    </recommendedName>
</protein>
<evidence type="ECO:0000256" key="4">
    <source>
        <dbReference type="ARBA" id="ARBA00022723"/>
    </source>
</evidence>
<comment type="similarity">
    <text evidence="1">Belongs to the cytidine and deoxycytidylate deaminase family. ADAT2 subfamily.</text>
</comment>
<feature type="binding site" evidence="8">
    <location>
        <position position="45"/>
    </location>
    <ligand>
        <name>Zn(2+)</name>
        <dbReference type="ChEBI" id="CHEBI:29105"/>
        <note>catalytic</note>
    </ligand>
</feature>
<keyword evidence="3 8" id="KW-0819">tRNA processing</keyword>
<keyword evidence="6 8" id="KW-0862">Zinc</keyword>
<evidence type="ECO:0000256" key="3">
    <source>
        <dbReference type="ARBA" id="ARBA00022694"/>
    </source>
</evidence>
<dbReference type="GO" id="GO:0008270">
    <property type="term" value="F:zinc ion binding"/>
    <property type="evidence" value="ECO:0007669"/>
    <property type="project" value="UniProtKB-UniRule"/>
</dbReference>
<dbReference type="Proteomes" id="UP000431092">
    <property type="component" value="Unassembled WGS sequence"/>
</dbReference>
<dbReference type="SUPFAM" id="SSF53927">
    <property type="entry name" value="Cytidine deaminase-like"/>
    <property type="match status" value="1"/>
</dbReference>
<dbReference type="Pfam" id="PF00383">
    <property type="entry name" value="dCMP_cyt_deam_1"/>
    <property type="match status" value="1"/>
</dbReference>
<keyword evidence="4 8" id="KW-0479">Metal-binding</keyword>
<keyword evidence="5 8" id="KW-0378">Hydrolase</keyword>
<organism evidence="10 11">
    <name type="scientific">Arsenicicoccus cauae</name>
    <dbReference type="NCBI Taxonomy" id="2663847"/>
    <lineage>
        <taxon>Bacteria</taxon>
        <taxon>Bacillati</taxon>
        <taxon>Actinomycetota</taxon>
        <taxon>Actinomycetes</taxon>
        <taxon>Micrococcales</taxon>
        <taxon>Intrasporangiaceae</taxon>
        <taxon>Arsenicicoccus</taxon>
    </lineage>
</organism>
<comment type="function">
    <text evidence="8">Catalyzes the deamination of adenosine to inosine at the wobble position 34 of tRNA(Arg2).</text>
</comment>
<dbReference type="EMBL" id="WLVL01000039">
    <property type="protein sequence ID" value="MTB72617.1"/>
    <property type="molecule type" value="Genomic_DNA"/>
</dbReference>
<dbReference type="PROSITE" id="PS51747">
    <property type="entry name" value="CYT_DCMP_DEAMINASES_2"/>
    <property type="match status" value="1"/>
</dbReference>
<evidence type="ECO:0000256" key="2">
    <source>
        <dbReference type="ARBA" id="ARBA00011738"/>
    </source>
</evidence>
<feature type="binding site" evidence="8">
    <location>
        <position position="75"/>
    </location>
    <ligand>
        <name>Zn(2+)</name>
        <dbReference type="ChEBI" id="CHEBI:29105"/>
        <note>catalytic</note>
    </ligand>
</feature>
<name>A0A6I3IFX5_9MICO</name>
<dbReference type="Gene3D" id="3.40.140.10">
    <property type="entry name" value="Cytidine Deaminase, domain 2"/>
    <property type="match status" value="1"/>
</dbReference>
<evidence type="ECO:0000313" key="11">
    <source>
        <dbReference type="Proteomes" id="UP000431092"/>
    </source>
</evidence>
<sequence length="143" mass="15335">MGEALALAVGCGEDVPVGACLYDESGALVGRGRNERELRHDPTAHAEVEALRDAAETRGSWRLDGCTLVVTLEPCVMCAGAIAASRVSRVVMGAWDAKAGAVGSVWDMLRDPRVLHQVEVVGGVREQECSRVLTDFFARRRSV</sequence>
<comment type="cofactor">
    <cofactor evidence="8">
        <name>Zn(2+)</name>
        <dbReference type="ChEBI" id="CHEBI:29105"/>
    </cofactor>
    <text evidence="8">Binds 1 zinc ion per subunit.</text>
</comment>
<gene>
    <name evidence="8" type="primary">tadA</name>
    <name evidence="10" type="ORF">GGG17_11690</name>
</gene>
<reference evidence="10 11" key="1">
    <citation type="submission" date="2019-11" db="EMBL/GenBank/DDBJ databases">
        <title>Whole genome sequencing identifies a novel species of the genus Arsenicicoccus isolated from human blood.</title>
        <authorList>
            <person name="Jeong J.H."/>
            <person name="Kweon O.J."/>
            <person name="Kim H.R."/>
            <person name="Kim T.-H."/>
            <person name="Ha S.-M."/>
            <person name="Lee M.-K."/>
        </authorList>
    </citation>
    <scope>NUCLEOTIDE SEQUENCE [LARGE SCALE GENOMIC DNA]</scope>
    <source>
        <strain evidence="10 11">MKL-02</strain>
    </source>
</reference>
<keyword evidence="11" id="KW-1185">Reference proteome</keyword>
<dbReference type="AlphaFoldDB" id="A0A6I3IFX5"/>
<dbReference type="InterPro" id="IPR028883">
    <property type="entry name" value="tRNA_aden_deaminase"/>
</dbReference>
<dbReference type="RefSeq" id="WP_154593969.1">
    <property type="nucleotide sequence ID" value="NZ_CP171001.1"/>
</dbReference>
<dbReference type="EC" id="3.5.4.33" evidence="8"/>
<comment type="subunit">
    <text evidence="2 8">Homodimer.</text>
</comment>
<dbReference type="CDD" id="cd01285">
    <property type="entry name" value="nucleoside_deaminase"/>
    <property type="match status" value="1"/>
</dbReference>
<dbReference type="PROSITE" id="PS00903">
    <property type="entry name" value="CYT_DCMP_DEAMINASES_1"/>
    <property type="match status" value="1"/>
</dbReference>
<dbReference type="InterPro" id="IPR016192">
    <property type="entry name" value="APOBEC/CMP_deaminase_Zn-bd"/>
</dbReference>
<comment type="catalytic activity">
    <reaction evidence="7 8">
        <text>adenosine(34) in tRNA + H2O + H(+) = inosine(34) in tRNA + NH4(+)</text>
        <dbReference type="Rhea" id="RHEA:43168"/>
        <dbReference type="Rhea" id="RHEA-COMP:10373"/>
        <dbReference type="Rhea" id="RHEA-COMP:10374"/>
        <dbReference type="ChEBI" id="CHEBI:15377"/>
        <dbReference type="ChEBI" id="CHEBI:15378"/>
        <dbReference type="ChEBI" id="CHEBI:28938"/>
        <dbReference type="ChEBI" id="CHEBI:74411"/>
        <dbReference type="ChEBI" id="CHEBI:82852"/>
        <dbReference type="EC" id="3.5.4.33"/>
    </reaction>
</comment>
<feature type="domain" description="CMP/dCMP-type deaminase" evidence="9">
    <location>
        <begin position="1"/>
        <end position="105"/>
    </location>
</feature>
<evidence type="ECO:0000313" key="10">
    <source>
        <dbReference type="EMBL" id="MTB72617.1"/>
    </source>
</evidence>
<evidence type="ECO:0000256" key="1">
    <source>
        <dbReference type="ARBA" id="ARBA00010669"/>
    </source>
</evidence>
<feature type="active site" description="Proton donor" evidence="8">
    <location>
        <position position="47"/>
    </location>
</feature>
<evidence type="ECO:0000256" key="8">
    <source>
        <dbReference type="HAMAP-Rule" id="MF_00972"/>
    </source>
</evidence>
<dbReference type="GO" id="GO:0052717">
    <property type="term" value="F:tRNA-specific adenosine-34 deaminase activity"/>
    <property type="evidence" value="ECO:0007669"/>
    <property type="project" value="UniProtKB-UniRule"/>
</dbReference>